<dbReference type="EMBL" id="CYSB01000028">
    <property type="protein sequence ID" value="CUH67048.1"/>
    <property type="molecule type" value="Genomic_DNA"/>
</dbReference>
<reference evidence="2 4" key="1">
    <citation type="submission" date="2015-09" db="EMBL/GenBank/DDBJ databases">
        <authorList>
            <person name="Rodrigo-Torres L."/>
            <person name="Arahal D.R."/>
        </authorList>
    </citation>
    <scope>NUCLEOTIDE SEQUENCE [LARGE SCALE GENOMIC DNA]</scope>
    <source>
        <strain evidence="2 4">CECT 5118</strain>
    </source>
</reference>
<dbReference type="InterPro" id="IPR050486">
    <property type="entry name" value="Mannose-1P_guanyltransferase"/>
</dbReference>
<keyword evidence="3" id="KW-0548">Nucleotidyltransferase</keyword>
<dbReference type="PANTHER" id="PTHR22572">
    <property type="entry name" value="SUGAR-1-PHOSPHATE GUANYL TRANSFERASE"/>
    <property type="match status" value="1"/>
</dbReference>
<evidence type="ECO:0000313" key="4">
    <source>
        <dbReference type="Proteomes" id="UP000051086"/>
    </source>
</evidence>
<evidence type="ECO:0000313" key="2">
    <source>
        <dbReference type="EMBL" id="CUH67048.1"/>
    </source>
</evidence>
<dbReference type="PROSITE" id="PS50801">
    <property type="entry name" value="STAS"/>
    <property type="match status" value="1"/>
</dbReference>
<dbReference type="InterPro" id="IPR029044">
    <property type="entry name" value="Nucleotide-diphossugar_trans"/>
</dbReference>
<dbReference type="Gene3D" id="3.90.550.10">
    <property type="entry name" value="Spore Coat Polysaccharide Biosynthesis Protein SpsA, Chain A"/>
    <property type="match status" value="1"/>
</dbReference>
<dbReference type="Gene3D" id="3.30.750.24">
    <property type="entry name" value="STAS domain"/>
    <property type="match status" value="1"/>
</dbReference>
<dbReference type="SUPFAM" id="SSF51161">
    <property type="entry name" value="Trimeric LpxA-like enzymes"/>
    <property type="match status" value="1"/>
</dbReference>
<dbReference type="EMBL" id="CYSC01000016">
    <property type="protein sequence ID" value="CUH71090.1"/>
    <property type="molecule type" value="Genomic_DNA"/>
</dbReference>
<evidence type="ECO:0000313" key="5">
    <source>
        <dbReference type="Proteomes" id="UP000051887"/>
    </source>
</evidence>
<keyword evidence="3" id="KW-0808">Transferase</keyword>
<dbReference type="SUPFAM" id="SSF53448">
    <property type="entry name" value="Nucleotide-diphospho-sugar transferases"/>
    <property type="match status" value="1"/>
</dbReference>
<dbReference type="Proteomes" id="UP000051887">
    <property type="component" value="Unassembled WGS sequence"/>
</dbReference>
<accession>A0A0P1FGM7</accession>
<name>A0A0P1FGM7_9RHOB</name>
<dbReference type="SUPFAM" id="SSF52091">
    <property type="entry name" value="SpoIIaa-like"/>
    <property type="match status" value="1"/>
</dbReference>
<sequence length="463" mass="50272">MNDGSAATIVDLAKVRRVTYAGLGALVEFTAQFKLGQPLAFCNATPAVDRFIRQSPAEQLLPYYETIEDALDTVDFRRCQLAGTKALLLCAGKGTRMAPLSDDTPKPMLELFGKPILSHLLQHLARFGIQDVMLNPGHLGDQILQNLPRSTSHRLQFYNEGQQTPQGWQANAIGSASTLARLQHRHNAIEDDVFVLCGDALTDIDLADMMRQHKSSGAEVTIAARQVPHAECSKYGILQIDRSGRIRAFQEKPRPQEAKSTLASTGIYIINPRALVGQGNAEGLDIAADLLPAIMKRGGHLHSYVADFEWVDMGNPKDYAQAHFMALRGEVKTLSPSGEQKRPGIWIAPGARVSRRAKLTPPCYVGPGATLAAGVELQGPCVIGAGSRLSGPCLISNSIIQPRTWVKPSAWVTGQITSAHWSVDHQHATGQKPRPSFARLDQVCAVDHNIPALQQPNMSEVSA</sequence>
<dbReference type="InterPro" id="IPR036513">
    <property type="entry name" value="STAS_dom_sf"/>
</dbReference>
<dbReference type="EC" id="2.7.7.27" evidence="3"/>
<organism evidence="3 5">
    <name type="scientific">Thalassovita autumnalis</name>
    <dbReference type="NCBI Taxonomy" id="2072972"/>
    <lineage>
        <taxon>Bacteria</taxon>
        <taxon>Pseudomonadati</taxon>
        <taxon>Pseudomonadota</taxon>
        <taxon>Alphaproteobacteria</taxon>
        <taxon>Rhodobacterales</taxon>
        <taxon>Roseobacteraceae</taxon>
        <taxon>Thalassovita</taxon>
    </lineage>
</organism>
<proteinExistence type="predicted"/>
<gene>
    <name evidence="3" type="primary">glgC</name>
    <name evidence="2" type="ORF">TL5118_02016</name>
    <name evidence="3" type="ORF">TL5120_00870</name>
</gene>
<dbReference type="InterPro" id="IPR005835">
    <property type="entry name" value="NTP_transferase_dom"/>
</dbReference>
<evidence type="ECO:0000313" key="3">
    <source>
        <dbReference type="EMBL" id="CUH71090.1"/>
    </source>
</evidence>
<dbReference type="Pfam" id="PF00483">
    <property type="entry name" value="NTP_transferase"/>
    <property type="match status" value="1"/>
</dbReference>
<dbReference type="RefSeq" id="WP_058242407.1">
    <property type="nucleotide sequence ID" value="NZ_CYSB01000028.1"/>
</dbReference>
<dbReference type="AlphaFoldDB" id="A0A0P1FGM7"/>
<dbReference type="Proteomes" id="UP000051086">
    <property type="component" value="Unassembled WGS sequence"/>
</dbReference>
<dbReference type="InterPro" id="IPR011004">
    <property type="entry name" value="Trimer_LpxA-like_sf"/>
</dbReference>
<dbReference type="GO" id="GO:0008878">
    <property type="term" value="F:glucose-1-phosphate adenylyltransferase activity"/>
    <property type="evidence" value="ECO:0007669"/>
    <property type="project" value="UniProtKB-EC"/>
</dbReference>
<reference evidence="3 5" key="2">
    <citation type="submission" date="2015-09" db="EMBL/GenBank/DDBJ databases">
        <authorList>
            <consortium name="Swine Surveillance"/>
        </authorList>
    </citation>
    <scope>NUCLEOTIDE SEQUENCE [LARGE SCALE GENOMIC DNA]</scope>
    <source>
        <strain evidence="3 5">5120</strain>
    </source>
</reference>
<dbReference type="CDD" id="cd04181">
    <property type="entry name" value="NTP_transferase"/>
    <property type="match status" value="1"/>
</dbReference>
<protein>
    <submittedName>
        <fullName evidence="3">Glucose-1-phosphate adenylyltransferase</fullName>
        <ecNumber evidence="3">2.7.7.27</ecNumber>
    </submittedName>
</protein>
<keyword evidence="4" id="KW-1185">Reference proteome</keyword>
<dbReference type="Gene3D" id="2.160.10.10">
    <property type="entry name" value="Hexapeptide repeat proteins"/>
    <property type="match status" value="1"/>
</dbReference>
<dbReference type="InterPro" id="IPR002645">
    <property type="entry name" value="STAS_dom"/>
</dbReference>
<evidence type="ECO:0000259" key="1">
    <source>
        <dbReference type="PROSITE" id="PS50801"/>
    </source>
</evidence>
<feature type="domain" description="STAS" evidence="1">
    <location>
        <begin position="1"/>
        <end position="74"/>
    </location>
</feature>